<feature type="transmembrane region" description="Helical" evidence="1">
    <location>
        <begin position="31"/>
        <end position="51"/>
    </location>
</feature>
<gene>
    <name evidence="2" type="ORF">GCM10009827_053720</name>
</gene>
<keyword evidence="3" id="KW-1185">Reference proteome</keyword>
<comment type="caution">
    <text evidence="2">The sequence shown here is derived from an EMBL/GenBank/DDBJ whole genome shotgun (WGS) entry which is preliminary data.</text>
</comment>
<keyword evidence="1" id="KW-0472">Membrane</keyword>
<proteinExistence type="predicted"/>
<organism evidence="2 3">
    <name type="scientific">Dactylosporangium maewongense</name>
    <dbReference type="NCBI Taxonomy" id="634393"/>
    <lineage>
        <taxon>Bacteria</taxon>
        <taxon>Bacillati</taxon>
        <taxon>Actinomycetota</taxon>
        <taxon>Actinomycetes</taxon>
        <taxon>Micromonosporales</taxon>
        <taxon>Micromonosporaceae</taxon>
        <taxon>Dactylosporangium</taxon>
    </lineage>
</organism>
<accession>A0ABP4LSK4</accession>
<feature type="transmembrane region" description="Helical" evidence="1">
    <location>
        <begin position="58"/>
        <end position="80"/>
    </location>
</feature>
<evidence type="ECO:0000313" key="3">
    <source>
        <dbReference type="Proteomes" id="UP001501470"/>
    </source>
</evidence>
<evidence type="ECO:0000256" key="1">
    <source>
        <dbReference type="SAM" id="Phobius"/>
    </source>
</evidence>
<sequence>MLGVAAGAVVVTVAAAVAAHARYVAFEPLAHPFLTGFLAAMVAIVAVLGLMPESARRLLTQTGIGLLGLAVGAAGLVSVATEEYDPHAPAVVASGPDVRVVAWEQDVIVRQERTLRLRSRDGLLSRDGTSTVACFVHDPYAGHGLDAWTFASAAVVGNSLVAKTVDGQEWRVEFDPATLRPTTPVIDRCTGAPGYSS</sequence>
<evidence type="ECO:0000313" key="2">
    <source>
        <dbReference type="EMBL" id="GAA1529700.1"/>
    </source>
</evidence>
<keyword evidence="1" id="KW-0812">Transmembrane</keyword>
<dbReference type="EMBL" id="BAAAQD010000011">
    <property type="protein sequence ID" value="GAA1529700.1"/>
    <property type="molecule type" value="Genomic_DNA"/>
</dbReference>
<dbReference type="Proteomes" id="UP001501470">
    <property type="component" value="Unassembled WGS sequence"/>
</dbReference>
<name>A0ABP4LSK4_9ACTN</name>
<reference evidence="3" key="1">
    <citation type="journal article" date="2019" name="Int. J. Syst. Evol. Microbiol.">
        <title>The Global Catalogue of Microorganisms (GCM) 10K type strain sequencing project: providing services to taxonomists for standard genome sequencing and annotation.</title>
        <authorList>
            <consortium name="The Broad Institute Genomics Platform"/>
            <consortium name="The Broad Institute Genome Sequencing Center for Infectious Disease"/>
            <person name="Wu L."/>
            <person name="Ma J."/>
        </authorList>
    </citation>
    <scope>NUCLEOTIDE SEQUENCE [LARGE SCALE GENOMIC DNA]</scope>
    <source>
        <strain evidence="3">JCM 15933</strain>
    </source>
</reference>
<protein>
    <submittedName>
        <fullName evidence="2">Uncharacterized protein</fullName>
    </submittedName>
</protein>
<keyword evidence="1" id="KW-1133">Transmembrane helix</keyword>